<gene>
    <name evidence="2" type="ORF">LSTR_LSTR006934</name>
</gene>
<evidence type="ECO:0000256" key="1">
    <source>
        <dbReference type="SAM" id="MobiDB-lite"/>
    </source>
</evidence>
<sequence>MMERKGAKKEKERKVEREGDDREPIADQGCFWFPHYQAVLLQKQGQFLQICAVGSVESSLTRVKFN</sequence>
<organism evidence="2 3">
    <name type="scientific">Laodelphax striatellus</name>
    <name type="common">Small brown planthopper</name>
    <name type="synonym">Delphax striatella</name>
    <dbReference type="NCBI Taxonomy" id="195883"/>
    <lineage>
        <taxon>Eukaryota</taxon>
        <taxon>Metazoa</taxon>
        <taxon>Ecdysozoa</taxon>
        <taxon>Arthropoda</taxon>
        <taxon>Hexapoda</taxon>
        <taxon>Insecta</taxon>
        <taxon>Pterygota</taxon>
        <taxon>Neoptera</taxon>
        <taxon>Paraneoptera</taxon>
        <taxon>Hemiptera</taxon>
        <taxon>Auchenorrhyncha</taxon>
        <taxon>Fulgoroidea</taxon>
        <taxon>Delphacidae</taxon>
        <taxon>Criomorphinae</taxon>
        <taxon>Laodelphax</taxon>
    </lineage>
</organism>
<proteinExistence type="predicted"/>
<name>A0A482X347_LAOST</name>
<dbReference type="Proteomes" id="UP000291343">
    <property type="component" value="Unassembled WGS sequence"/>
</dbReference>
<dbReference type="EMBL" id="QKKF02018530">
    <property type="protein sequence ID" value="RZF40325.1"/>
    <property type="molecule type" value="Genomic_DNA"/>
</dbReference>
<reference evidence="2 3" key="1">
    <citation type="journal article" date="2017" name="Gigascience">
        <title>Genome sequence of the small brown planthopper, Laodelphax striatellus.</title>
        <authorList>
            <person name="Zhu J."/>
            <person name="Jiang F."/>
            <person name="Wang X."/>
            <person name="Yang P."/>
            <person name="Bao Y."/>
            <person name="Zhao W."/>
            <person name="Wang W."/>
            <person name="Lu H."/>
            <person name="Wang Q."/>
            <person name="Cui N."/>
            <person name="Li J."/>
            <person name="Chen X."/>
            <person name="Luo L."/>
            <person name="Yu J."/>
            <person name="Kang L."/>
            <person name="Cui F."/>
        </authorList>
    </citation>
    <scope>NUCLEOTIDE SEQUENCE [LARGE SCALE GENOMIC DNA]</scope>
    <source>
        <strain evidence="2">Lst14</strain>
    </source>
</reference>
<keyword evidence="3" id="KW-1185">Reference proteome</keyword>
<protein>
    <submittedName>
        <fullName evidence="2">Uncharacterized protein</fullName>
    </submittedName>
</protein>
<accession>A0A482X347</accession>
<evidence type="ECO:0000313" key="2">
    <source>
        <dbReference type="EMBL" id="RZF40325.1"/>
    </source>
</evidence>
<feature type="region of interest" description="Disordered" evidence="1">
    <location>
        <begin position="1"/>
        <end position="25"/>
    </location>
</feature>
<dbReference type="AlphaFoldDB" id="A0A482X347"/>
<comment type="caution">
    <text evidence="2">The sequence shown here is derived from an EMBL/GenBank/DDBJ whole genome shotgun (WGS) entry which is preliminary data.</text>
</comment>
<dbReference type="InParanoid" id="A0A482X347"/>
<evidence type="ECO:0000313" key="3">
    <source>
        <dbReference type="Proteomes" id="UP000291343"/>
    </source>
</evidence>